<dbReference type="NCBIfam" id="TIGR02228">
    <property type="entry name" value="sigpep_I_arch"/>
    <property type="match status" value="1"/>
</dbReference>
<keyword evidence="2" id="KW-1133">Transmembrane helix</keyword>
<evidence type="ECO:0000313" key="4">
    <source>
        <dbReference type="Proteomes" id="UP001183794"/>
    </source>
</evidence>
<dbReference type="PANTHER" id="PTHR10806">
    <property type="entry name" value="SIGNAL PEPTIDASE COMPLEX CATALYTIC SUBUNIT SEC11"/>
    <property type="match status" value="1"/>
</dbReference>
<evidence type="ECO:0000256" key="2">
    <source>
        <dbReference type="SAM" id="Phobius"/>
    </source>
</evidence>
<dbReference type="EC" id="3.4.21.89" evidence="1"/>
<evidence type="ECO:0000313" key="3">
    <source>
        <dbReference type="EMBL" id="MDR7346104.1"/>
    </source>
</evidence>
<dbReference type="Proteomes" id="UP001183794">
    <property type="component" value="Unassembled WGS sequence"/>
</dbReference>
<proteinExistence type="predicted"/>
<dbReference type="CDD" id="cd06530">
    <property type="entry name" value="S26_SPase_I"/>
    <property type="match status" value="1"/>
</dbReference>
<dbReference type="InterPro" id="IPR001733">
    <property type="entry name" value="Peptidase_S26B"/>
</dbReference>
<dbReference type="EMBL" id="JAVDYJ010000001">
    <property type="protein sequence ID" value="MDR7346104.1"/>
    <property type="molecule type" value="Genomic_DNA"/>
</dbReference>
<accession>A0ABU2B159</accession>
<dbReference type="PANTHER" id="PTHR10806:SF6">
    <property type="entry name" value="SIGNAL PEPTIDASE COMPLEX CATALYTIC SUBUNIT SEC11"/>
    <property type="match status" value="1"/>
</dbReference>
<comment type="caution">
    <text evidence="3">The sequence shown here is derived from an EMBL/GenBank/DDBJ whole genome shotgun (WGS) entry which is preliminary data.</text>
</comment>
<gene>
    <name evidence="3" type="ORF">J2S62_000361</name>
</gene>
<dbReference type="RefSeq" id="WP_310170604.1">
    <property type="nucleotide sequence ID" value="NZ_BAABHE010000002.1"/>
</dbReference>
<keyword evidence="2" id="KW-0472">Membrane</keyword>
<sequence>MRNQSHHKRFATRLGDILLGLLSVGGAISIILVILGFSMNISIMMFRTGSMHPTISAGDIALVKEIPATEMQEGDIITVDRGAGLLPVTHRVTEISEVDEGSGAVTFVMRGDANDFDDQDPYTATTVQRTFFSIPGVAPVIQQLQNPLVLGGLTLGASALVIWAFWPRNGGSQPDAEDTNSTDETPTTLIELGAPVSRKHPATRVGPLASVLVQHNAAHRADGRRAKHGVKHG</sequence>
<dbReference type="InterPro" id="IPR019533">
    <property type="entry name" value="Peptidase_S26"/>
</dbReference>
<keyword evidence="4" id="KW-1185">Reference proteome</keyword>
<feature type="transmembrane region" description="Helical" evidence="2">
    <location>
        <begin position="17"/>
        <end position="37"/>
    </location>
</feature>
<reference evidence="3 4" key="1">
    <citation type="submission" date="2023-07" db="EMBL/GenBank/DDBJ databases">
        <title>Sequencing the genomes of 1000 actinobacteria strains.</title>
        <authorList>
            <person name="Klenk H.-P."/>
        </authorList>
    </citation>
    <scope>NUCLEOTIDE SEQUENCE [LARGE SCALE GENOMIC DNA]</scope>
    <source>
        <strain evidence="3 4">DSM 22966</strain>
    </source>
</reference>
<protein>
    <recommendedName>
        <fullName evidence="1">Signal peptidase I</fullName>
        <ecNumber evidence="1">3.4.21.89</ecNumber>
    </recommendedName>
</protein>
<keyword evidence="2" id="KW-0812">Transmembrane</keyword>
<evidence type="ECO:0000256" key="1">
    <source>
        <dbReference type="NCBIfam" id="TIGR02228"/>
    </source>
</evidence>
<name>A0ABU2B159_9MICC</name>
<organism evidence="3 4">
    <name type="scientific">Enteractinococcus fodinae</name>
    <dbReference type="NCBI Taxonomy" id="684663"/>
    <lineage>
        <taxon>Bacteria</taxon>
        <taxon>Bacillati</taxon>
        <taxon>Actinomycetota</taxon>
        <taxon>Actinomycetes</taxon>
        <taxon>Micrococcales</taxon>
        <taxon>Micrococcaceae</taxon>
    </lineage>
</organism>